<evidence type="ECO:0000256" key="2">
    <source>
        <dbReference type="ARBA" id="ARBA00022574"/>
    </source>
</evidence>
<keyword evidence="7" id="KW-1185">Reference proteome</keyword>
<keyword evidence="4" id="KW-0539">Nucleus</keyword>
<evidence type="ECO:0000256" key="1">
    <source>
        <dbReference type="ARBA" id="ARBA00004123"/>
    </source>
</evidence>
<feature type="compositionally biased region" description="Acidic residues" evidence="5">
    <location>
        <begin position="59"/>
        <end position="73"/>
    </location>
</feature>
<keyword evidence="3" id="KW-0677">Repeat</keyword>
<dbReference type="EMBL" id="JASBNA010000060">
    <property type="protein sequence ID" value="KAK7679392.1"/>
    <property type="molecule type" value="Genomic_DNA"/>
</dbReference>
<evidence type="ECO:0000256" key="5">
    <source>
        <dbReference type="SAM" id="MobiDB-lite"/>
    </source>
</evidence>
<feature type="region of interest" description="Disordered" evidence="5">
    <location>
        <begin position="1"/>
        <end position="79"/>
    </location>
</feature>
<organism evidence="6 7">
    <name type="scientific">Cerrena zonata</name>
    <dbReference type="NCBI Taxonomy" id="2478898"/>
    <lineage>
        <taxon>Eukaryota</taxon>
        <taxon>Fungi</taxon>
        <taxon>Dikarya</taxon>
        <taxon>Basidiomycota</taxon>
        <taxon>Agaricomycotina</taxon>
        <taxon>Agaricomycetes</taxon>
        <taxon>Polyporales</taxon>
        <taxon>Cerrenaceae</taxon>
        <taxon>Cerrena</taxon>
    </lineage>
</organism>
<dbReference type="AlphaFoldDB" id="A0AAW0FQ28"/>
<evidence type="ECO:0000313" key="7">
    <source>
        <dbReference type="Proteomes" id="UP001385951"/>
    </source>
</evidence>
<gene>
    <name evidence="6" type="ORF">QCA50_017612</name>
</gene>
<dbReference type="Proteomes" id="UP001385951">
    <property type="component" value="Unassembled WGS sequence"/>
</dbReference>
<evidence type="ECO:0000256" key="3">
    <source>
        <dbReference type="ARBA" id="ARBA00022737"/>
    </source>
</evidence>
<dbReference type="InterPro" id="IPR039241">
    <property type="entry name" value="Rrp9-like"/>
</dbReference>
<reference evidence="6 7" key="1">
    <citation type="submission" date="2022-09" db="EMBL/GenBank/DDBJ databases">
        <authorList>
            <person name="Palmer J.M."/>
        </authorList>
    </citation>
    <scope>NUCLEOTIDE SEQUENCE [LARGE SCALE GENOMIC DNA]</scope>
    <source>
        <strain evidence="6 7">DSM 7382</strain>
    </source>
</reference>
<comment type="caution">
    <text evidence="6">The sequence shown here is derived from an EMBL/GenBank/DDBJ whole genome shotgun (WGS) entry which is preliminary data.</text>
</comment>
<dbReference type="PANTHER" id="PTHR19865:SF0">
    <property type="entry name" value="U3 SMALL NUCLEOLAR RNA-INTERACTING PROTEIN 2"/>
    <property type="match status" value="1"/>
</dbReference>
<name>A0AAW0FQ28_9APHY</name>
<dbReference type="PANTHER" id="PTHR19865">
    <property type="entry name" value="U3 SMALL NUCLEOLAR RNA INTERACTING PROTEIN 2"/>
    <property type="match status" value="1"/>
</dbReference>
<evidence type="ECO:0000313" key="6">
    <source>
        <dbReference type="EMBL" id="KAK7679392.1"/>
    </source>
</evidence>
<evidence type="ECO:0000256" key="4">
    <source>
        <dbReference type="ARBA" id="ARBA00023242"/>
    </source>
</evidence>
<protein>
    <submittedName>
        <fullName evidence="6">Uncharacterized protein</fullName>
    </submittedName>
</protein>
<keyword evidence="2" id="KW-0853">WD repeat</keyword>
<sequence length="172" mass="19276">MAGDSFLSDPSRKRKRSNKTTSTVRQGKSKSGGARPSSNQHDEEISSGSDSDGGKGNEEEYDEENVSSDEEFAQENAADKRRRLAKQYLDNLKNDDFADDDFDAQDMDDDIVSRRLQMDVAEDKGFIYKFIGDKVLSQIDDCQASKNKAYQRWASILPIKFQSTIKSSLGPN</sequence>
<comment type="subcellular location">
    <subcellularLocation>
        <location evidence="1">Nucleus</location>
    </subcellularLocation>
</comment>
<dbReference type="GO" id="GO:0034511">
    <property type="term" value="F:U3 snoRNA binding"/>
    <property type="evidence" value="ECO:0007669"/>
    <property type="project" value="InterPro"/>
</dbReference>
<accession>A0AAW0FQ28</accession>
<proteinExistence type="predicted"/>
<dbReference type="GO" id="GO:0032040">
    <property type="term" value="C:small-subunit processome"/>
    <property type="evidence" value="ECO:0007669"/>
    <property type="project" value="TreeGrafter"/>
</dbReference>